<name>K1QCY4_MAGGI</name>
<organism evidence="2">
    <name type="scientific">Magallana gigas</name>
    <name type="common">Pacific oyster</name>
    <name type="synonym">Crassostrea gigas</name>
    <dbReference type="NCBI Taxonomy" id="29159"/>
    <lineage>
        <taxon>Eukaryota</taxon>
        <taxon>Metazoa</taxon>
        <taxon>Spiralia</taxon>
        <taxon>Lophotrochozoa</taxon>
        <taxon>Mollusca</taxon>
        <taxon>Bivalvia</taxon>
        <taxon>Autobranchia</taxon>
        <taxon>Pteriomorphia</taxon>
        <taxon>Ostreida</taxon>
        <taxon>Ostreoidea</taxon>
        <taxon>Ostreidae</taxon>
        <taxon>Magallana</taxon>
    </lineage>
</organism>
<gene>
    <name evidence="2" type="ORF">CGI_10005662</name>
</gene>
<sequence>MVETRKTVMASVPALTLHPPEIARLLKKCISILISMLIPPPDPLLDARHRLCSSEHRKLEGYEFPVYSTEFCPRNRDTRLKSTEEIFMMRKTLYHCMNVSMIGRDSTKKTMQHESPEQKATDRNFLDR</sequence>
<evidence type="ECO:0000256" key="1">
    <source>
        <dbReference type="SAM" id="MobiDB-lite"/>
    </source>
</evidence>
<dbReference type="HOGENOM" id="CLU_1961734_0_0_1"/>
<protein>
    <submittedName>
        <fullName evidence="2">Uncharacterized protein</fullName>
    </submittedName>
</protein>
<reference evidence="2" key="1">
    <citation type="journal article" date="2012" name="Nature">
        <title>The oyster genome reveals stress adaptation and complexity of shell formation.</title>
        <authorList>
            <person name="Zhang G."/>
            <person name="Fang X."/>
            <person name="Guo X."/>
            <person name="Li L."/>
            <person name="Luo R."/>
            <person name="Xu F."/>
            <person name="Yang P."/>
            <person name="Zhang L."/>
            <person name="Wang X."/>
            <person name="Qi H."/>
            <person name="Xiong Z."/>
            <person name="Que H."/>
            <person name="Xie Y."/>
            <person name="Holland P.W."/>
            <person name="Paps J."/>
            <person name="Zhu Y."/>
            <person name="Wu F."/>
            <person name="Chen Y."/>
            <person name="Wang J."/>
            <person name="Peng C."/>
            <person name="Meng J."/>
            <person name="Yang L."/>
            <person name="Liu J."/>
            <person name="Wen B."/>
            <person name="Zhang N."/>
            <person name="Huang Z."/>
            <person name="Zhu Q."/>
            <person name="Feng Y."/>
            <person name="Mount A."/>
            <person name="Hedgecock D."/>
            <person name="Xu Z."/>
            <person name="Liu Y."/>
            <person name="Domazet-Loso T."/>
            <person name="Du Y."/>
            <person name="Sun X."/>
            <person name="Zhang S."/>
            <person name="Liu B."/>
            <person name="Cheng P."/>
            <person name="Jiang X."/>
            <person name="Li J."/>
            <person name="Fan D."/>
            <person name="Wang W."/>
            <person name="Fu W."/>
            <person name="Wang T."/>
            <person name="Wang B."/>
            <person name="Zhang J."/>
            <person name="Peng Z."/>
            <person name="Li Y."/>
            <person name="Li N."/>
            <person name="Wang J."/>
            <person name="Chen M."/>
            <person name="He Y."/>
            <person name="Tan F."/>
            <person name="Song X."/>
            <person name="Zheng Q."/>
            <person name="Huang R."/>
            <person name="Yang H."/>
            <person name="Du X."/>
            <person name="Chen L."/>
            <person name="Yang M."/>
            <person name="Gaffney P.M."/>
            <person name="Wang S."/>
            <person name="Luo L."/>
            <person name="She Z."/>
            <person name="Ming Y."/>
            <person name="Huang W."/>
            <person name="Zhang S."/>
            <person name="Huang B."/>
            <person name="Zhang Y."/>
            <person name="Qu T."/>
            <person name="Ni P."/>
            <person name="Miao G."/>
            <person name="Wang J."/>
            <person name="Wang Q."/>
            <person name="Steinberg C.E."/>
            <person name="Wang H."/>
            <person name="Li N."/>
            <person name="Qian L."/>
            <person name="Zhang G."/>
            <person name="Li Y."/>
            <person name="Yang H."/>
            <person name="Liu X."/>
            <person name="Wang J."/>
            <person name="Yin Y."/>
            <person name="Wang J."/>
        </authorList>
    </citation>
    <scope>NUCLEOTIDE SEQUENCE [LARGE SCALE GENOMIC DNA]</scope>
    <source>
        <strain evidence="2">05x7-T-G4-1.051#20</strain>
    </source>
</reference>
<feature type="region of interest" description="Disordered" evidence="1">
    <location>
        <begin position="106"/>
        <end position="128"/>
    </location>
</feature>
<evidence type="ECO:0000313" key="2">
    <source>
        <dbReference type="EMBL" id="EKC31858.1"/>
    </source>
</evidence>
<dbReference type="AlphaFoldDB" id="K1QCY4"/>
<dbReference type="EMBL" id="JH816503">
    <property type="protein sequence ID" value="EKC31858.1"/>
    <property type="molecule type" value="Genomic_DNA"/>
</dbReference>
<accession>K1QCY4</accession>
<proteinExistence type="predicted"/>
<dbReference type="InParanoid" id="K1QCY4"/>